<accession>A0A1F5G269</accession>
<feature type="domain" description="Nudix hydrolase" evidence="1">
    <location>
        <begin position="117"/>
        <end position="261"/>
    </location>
</feature>
<protein>
    <recommendedName>
        <fullName evidence="1">Nudix hydrolase domain-containing protein</fullName>
    </recommendedName>
</protein>
<organism evidence="2 3">
    <name type="scientific">Candidatus Curtissbacteria bacterium RIFCSPHIGHO2_01_FULL_41_13</name>
    <dbReference type="NCBI Taxonomy" id="1797745"/>
    <lineage>
        <taxon>Bacteria</taxon>
        <taxon>Candidatus Curtissiibacteriota</taxon>
    </lineage>
</organism>
<evidence type="ECO:0000313" key="2">
    <source>
        <dbReference type="EMBL" id="OGD85938.1"/>
    </source>
</evidence>
<dbReference type="InterPro" id="IPR000086">
    <property type="entry name" value="NUDIX_hydrolase_dom"/>
</dbReference>
<proteinExistence type="predicted"/>
<dbReference type="PROSITE" id="PS51462">
    <property type="entry name" value="NUDIX"/>
    <property type="match status" value="1"/>
</dbReference>
<dbReference type="EMBL" id="MFBA01000009">
    <property type="protein sequence ID" value="OGD85938.1"/>
    <property type="molecule type" value="Genomic_DNA"/>
</dbReference>
<sequence length="316" mass="36396">MSEAELTEPTKNSEVVNPFFEIPIEGSFPKEKITIQDTQETIERPNEVQEKIEENWLKRRHEVDQRGGKLIDRPKVILIDTQIKDDKLYIKLGRGHYKDFVGTYGTELHDTNPELVPRNFSISALLETADGYIVLLKRSQRVFQYPSWISTFGGSVEPEDVDDKGSIDPFKTVSREVSEEAGISPESINDIQCLGFTRDIHTKVEDMMFQAKTSLTKDEIEKQQQNQHLEEGECVLVLANPDEIRKKVLEFSKIFVSDGAAILTLYGRRKFGKEWFSFIIDRLKRRGNVYASLTEQQRKIIEQRLIEKLGRVTSSI</sequence>
<name>A0A1F5G269_9BACT</name>
<dbReference type="Pfam" id="PF00293">
    <property type="entry name" value="NUDIX"/>
    <property type="match status" value="1"/>
</dbReference>
<dbReference type="InterPro" id="IPR015797">
    <property type="entry name" value="NUDIX_hydrolase-like_dom_sf"/>
</dbReference>
<evidence type="ECO:0000259" key="1">
    <source>
        <dbReference type="PROSITE" id="PS51462"/>
    </source>
</evidence>
<dbReference type="Gene3D" id="3.90.79.10">
    <property type="entry name" value="Nucleoside Triphosphate Pyrophosphohydrolase"/>
    <property type="match status" value="1"/>
</dbReference>
<gene>
    <name evidence="2" type="ORF">A2696_00840</name>
</gene>
<dbReference type="AlphaFoldDB" id="A0A1F5G269"/>
<evidence type="ECO:0000313" key="3">
    <source>
        <dbReference type="Proteomes" id="UP000177069"/>
    </source>
</evidence>
<dbReference type="SUPFAM" id="SSF55811">
    <property type="entry name" value="Nudix"/>
    <property type="match status" value="1"/>
</dbReference>
<dbReference type="Proteomes" id="UP000177069">
    <property type="component" value="Unassembled WGS sequence"/>
</dbReference>
<comment type="caution">
    <text evidence="2">The sequence shown here is derived from an EMBL/GenBank/DDBJ whole genome shotgun (WGS) entry which is preliminary data.</text>
</comment>
<reference evidence="2 3" key="1">
    <citation type="journal article" date="2016" name="Nat. Commun.">
        <title>Thousands of microbial genomes shed light on interconnected biogeochemical processes in an aquifer system.</title>
        <authorList>
            <person name="Anantharaman K."/>
            <person name="Brown C.T."/>
            <person name="Hug L.A."/>
            <person name="Sharon I."/>
            <person name="Castelle C.J."/>
            <person name="Probst A.J."/>
            <person name="Thomas B.C."/>
            <person name="Singh A."/>
            <person name="Wilkins M.J."/>
            <person name="Karaoz U."/>
            <person name="Brodie E.L."/>
            <person name="Williams K.H."/>
            <person name="Hubbard S.S."/>
            <person name="Banfield J.F."/>
        </authorList>
    </citation>
    <scope>NUCLEOTIDE SEQUENCE [LARGE SCALE GENOMIC DNA]</scope>
</reference>